<dbReference type="GO" id="GO:0004386">
    <property type="term" value="F:helicase activity"/>
    <property type="evidence" value="ECO:0007669"/>
    <property type="project" value="UniProtKB-KW"/>
</dbReference>
<dbReference type="OrthoDB" id="128910at2759"/>
<evidence type="ECO:0000256" key="1">
    <source>
        <dbReference type="SAM" id="MobiDB-lite"/>
    </source>
</evidence>
<dbReference type="Proteomes" id="UP000198211">
    <property type="component" value="Unassembled WGS sequence"/>
</dbReference>
<evidence type="ECO:0000313" key="2">
    <source>
        <dbReference type="EMBL" id="OWZ16291.1"/>
    </source>
</evidence>
<dbReference type="PANTHER" id="PTHR45786">
    <property type="entry name" value="DNA BINDING PROTEIN-LIKE"/>
    <property type="match status" value="1"/>
</dbReference>
<proteinExistence type="predicted"/>
<keyword evidence="3" id="KW-1185">Reference proteome</keyword>
<accession>A0A225WEY7</accession>
<gene>
    <name evidence="2" type="ORF">PHMEG_0009932</name>
</gene>
<keyword evidence="2" id="KW-0067">ATP-binding</keyword>
<keyword evidence="2" id="KW-0378">Hydrolase</keyword>
<comment type="caution">
    <text evidence="2">The sequence shown here is derived from an EMBL/GenBank/DDBJ whole genome shotgun (WGS) entry which is preliminary data.</text>
</comment>
<dbReference type="PANTHER" id="PTHR45786:SF74">
    <property type="entry name" value="ATP-DEPENDENT DNA HELICASE"/>
    <property type="match status" value="1"/>
</dbReference>
<organism evidence="2 3">
    <name type="scientific">Phytophthora megakarya</name>
    <dbReference type="NCBI Taxonomy" id="4795"/>
    <lineage>
        <taxon>Eukaryota</taxon>
        <taxon>Sar</taxon>
        <taxon>Stramenopiles</taxon>
        <taxon>Oomycota</taxon>
        <taxon>Peronosporomycetes</taxon>
        <taxon>Peronosporales</taxon>
        <taxon>Peronosporaceae</taxon>
        <taxon>Phytophthora</taxon>
    </lineage>
</organism>
<feature type="region of interest" description="Disordered" evidence="1">
    <location>
        <begin position="1"/>
        <end position="35"/>
    </location>
</feature>
<reference evidence="3" key="1">
    <citation type="submission" date="2017-03" db="EMBL/GenBank/DDBJ databases">
        <title>Phytopthora megakarya and P. palmivora, two closely related causual agents of cacao black pod achieved similar genome size and gene model numbers by different mechanisms.</title>
        <authorList>
            <person name="Ali S."/>
            <person name="Shao J."/>
            <person name="Larry D.J."/>
            <person name="Kronmiller B."/>
            <person name="Shen D."/>
            <person name="Strem M.D."/>
            <person name="Melnick R.L."/>
            <person name="Guiltinan M.J."/>
            <person name="Tyler B.M."/>
            <person name="Meinhardt L.W."/>
            <person name="Bailey B.A."/>
        </authorList>
    </citation>
    <scope>NUCLEOTIDE SEQUENCE [LARGE SCALE GENOMIC DNA]</scope>
    <source>
        <strain evidence="3">zdho120</strain>
    </source>
</reference>
<evidence type="ECO:0000313" key="3">
    <source>
        <dbReference type="Proteomes" id="UP000198211"/>
    </source>
</evidence>
<dbReference type="EMBL" id="NBNE01000959">
    <property type="protein sequence ID" value="OWZ16291.1"/>
    <property type="molecule type" value="Genomic_DNA"/>
</dbReference>
<dbReference type="AlphaFoldDB" id="A0A225WEY7"/>
<protein>
    <submittedName>
        <fullName evidence="2">Helitron helicase</fullName>
    </submittedName>
</protein>
<keyword evidence="2" id="KW-0347">Helicase</keyword>
<keyword evidence="2" id="KW-0547">Nucleotide-binding</keyword>
<name>A0A225WEY7_9STRA</name>
<sequence>MTPSQLARVREADKKRKRFQRANRSEFQVERDRLQDRERARARRAVMHRGEVDSLREFKRVSHENQIHERSSELLEQRRHHDAEAYRERRDCMPDEAHQTIREQNTTARRAAREVMPEADRKYIEEQDTARESTNITRKSNGFRAGHVIIIKDYRITKTLTIPGGRHYFSQYTDNTQEHERVGSHYNAWKFPNETNGSRWRKGLVSVPAARFPAVELRRLYQNPGFMQLIRTYNNVSTFTSMRSSRLRSLNVGESITRSRIGVYNFRVQGYVCHRMGTLLTSPNRRSMYAHIYINDPDNI</sequence>
<feature type="compositionally biased region" description="Basic and acidic residues" evidence="1">
    <location>
        <begin position="23"/>
        <end position="35"/>
    </location>
</feature>